<sequence length="377" mass="42596">MPTPTQPLIISTQQNEESPPDPPIAAKKRVLHDRTTSPHEESNQHGGWMFREKQHALDPGETPGIHTDIKSWNQNDPTHDNMFDTDITSEGQDSHQQRARSSPPLKGELKVTDRTRLEASLRAIIPGATIHIDFTASGRGGAAIIVMPNFTVKDMGNLGTGHAAWTTIESVTGDINIMSVHAPNTNEDRTIFWEQLYQIIQVGNWVLAGDFNMVKVGEDSKGKSALITGAEARVWKFLSDSKTLVDAYFCAVSRHGGNFTRYAFCGKRYDHARLDRFYLTGAGQWTHLIERVQHHSDHVISDHTPITLTCQLAPQQDGSRKLKTYFKMELQLLKRRGVMQKVREAWNNHPSDAGNPQRRWMPGWLRIKRVLKDEKTK</sequence>
<organism evidence="3 4">
    <name type="scientific">Riccia sorocarpa</name>
    <dbReference type="NCBI Taxonomy" id="122646"/>
    <lineage>
        <taxon>Eukaryota</taxon>
        <taxon>Viridiplantae</taxon>
        <taxon>Streptophyta</taxon>
        <taxon>Embryophyta</taxon>
        <taxon>Marchantiophyta</taxon>
        <taxon>Marchantiopsida</taxon>
        <taxon>Marchantiidae</taxon>
        <taxon>Marchantiales</taxon>
        <taxon>Ricciaceae</taxon>
        <taxon>Riccia</taxon>
    </lineage>
</organism>
<dbReference type="InterPro" id="IPR005135">
    <property type="entry name" value="Endo/exonuclease/phosphatase"/>
</dbReference>
<dbReference type="InterPro" id="IPR036691">
    <property type="entry name" value="Endo/exonu/phosph_ase_sf"/>
</dbReference>
<dbReference type="SUPFAM" id="SSF56219">
    <property type="entry name" value="DNase I-like"/>
    <property type="match status" value="1"/>
</dbReference>
<name>A0ABD3HI30_9MARC</name>
<dbReference type="Pfam" id="PF03372">
    <property type="entry name" value="Exo_endo_phos"/>
    <property type="match status" value="1"/>
</dbReference>
<evidence type="ECO:0000256" key="1">
    <source>
        <dbReference type="SAM" id="MobiDB-lite"/>
    </source>
</evidence>
<reference evidence="3 4" key="1">
    <citation type="submission" date="2024-09" db="EMBL/GenBank/DDBJ databases">
        <title>Chromosome-scale assembly of Riccia sorocarpa.</title>
        <authorList>
            <person name="Paukszto L."/>
        </authorList>
    </citation>
    <scope>NUCLEOTIDE SEQUENCE [LARGE SCALE GENOMIC DNA]</scope>
    <source>
        <strain evidence="3">LP-2024</strain>
        <tissue evidence="3">Aerial parts of the thallus</tissue>
    </source>
</reference>
<feature type="compositionally biased region" description="Polar residues" evidence="1">
    <location>
        <begin position="1"/>
        <end position="17"/>
    </location>
</feature>
<feature type="region of interest" description="Disordered" evidence="1">
    <location>
        <begin position="1"/>
        <end position="108"/>
    </location>
</feature>
<keyword evidence="4" id="KW-1185">Reference proteome</keyword>
<feature type="domain" description="Endonuclease/exonuclease/phosphatase" evidence="2">
    <location>
        <begin position="111"/>
        <end position="303"/>
    </location>
</feature>
<dbReference type="EMBL" id="JBJQOH010000004">
    <property type="protein sequence ID" value="KAL3689980.1"/>
    <property type="molecule type" value="Genomic_DNA"/>
</dbReference>
<proteinExistence type="predicted"/>
<dbReference type="Gene3D" id="3.60.10.10">
    <property type="entry name" value="Endonuclease/exonuclease/phosphatase"/>
    <property type="match status" value="1"/>
</dbReference>
<dbReference type="AlphaFoldDB" id="A0ABD3HI30"/>
<feature type="compositionally biased region" description="Basic and acidic residues" evidence="1">
    <location>
        <begin position="32"/>
        <end position="43"/>
    </location>
</feature>
<protein>
    <recommendedName>
        <fullName evidence="2">Endonuclease/exonuclease/phosphatase domain-containing protein</fullName>
    </recommendedName>
</protein>
<evidence type="ECO:0000313" key="3">
    <source>
        <dbReference type="EMBL" id="KAL3689980.1"/>
    </source>
</evidence>
<comment type="caution">
    <text evidence="3">The sequence shown here is derived from an EMBL/GenBank/DDBJ whole genome shotgun (WGS) entry which is preliminary data.</text>
</comment>
<accession>A0ABD3HI30</accession>
<evidence type="ECO:0000259" key="2">
    <source>
        <dbReference type="Pfam" id="PF03372"/>
    </source>
</evidence>
<dbReference type="Proteomes" id="UP001633002">
    <property type="component" value="Unassembled WGS sequence"/>
</dbReference>
<gene>
    <name evidence="3" type="ORF">R1sor_016289</name>
</gene>
<evidence type="ECO:0000313" key="4">
    <source>
        <dbReference type="Proteomes" id="UP001633002"/>
    </source>
</evidence>